<accession>A0A7X1IAZ4</accession>
<protein>
    <submittedName>
        <fullName evidence="1">Uncharacterized protein</fullName>
    </submittedName>
</protein>
<dbReference type="RefSeq" id="WP_159665743.1">
    <property type="nucleotide sequence ID" value="NZ_JACMHY010000022.1"/>
</dbReference>
<name>A0A7X1IAZ4_9ACTN</name>
<gene>
    <name evidence="1" type="ORF">H1R13_34005</name>
</gene>
<evidence type="ECO:0000313" key="2">
    <source>
        <dbReference type="Proteomes" id="UP000517694"/>
    </source>
</evidence>
<sequence>MQHPLARVVDRIDPDARYRAADLAELLGLALSSTHTLILSGWFPGAERERVPGADAHGRVWTGAALIAAADTDPPALDHSRYAPSTLWRLGCRCEDCLAWHNNDTRARWRTAADAAFPEQRRRQVLELIAAGAVDSIEEAAAQAEVTPGRVYGLAQRDPDFRAALEEAATGLCVDGDWCGRPAGYRAGCRGTACRRAHRPLSRQTPPDSEKL</sequence>
<dbReference type="Proteomes" id="UP000517694">
    <property type="component" value="Unassembled WGS sequence"/>
</dbReference>
<dbReference type="AlphaFoldDB" id="A0A7X1IAZ4"/>
<evidence type="ECO:0000313" key="1">
    <source>
        <dbReference type="EMBL" id="MBC2869788.1"/>
    </source>
</evidence>
<organism evidence="1 2">
    <name type="scientific">Streptomyces mexicanus</name>
    <dbReference type="NCBI Taxonomy" id="178566"/>
    <lineage>
        <taxon>Bacteria</taxon>
        <taxon>Bacillati</taxon>
        <taxon>Actinomycetota</taxon>
        <taxon>Actinomycetes</taxon>
        <taxon>Kitasatosporales</taxon>
        <taxon>Streptomycetaceae</taxon>
        <taxon>Streptomyces</taxon>
    </lineage>
</organism>
<proteinExistence type="predicted"/>
<reference evidence="1 2" key="1">
    <citation type="submission" date="2020-08" db="EMBL/GenBank/DDBJ databases">
        <title>Whole-Genome Sequence of French Clinical Streptomyces mexicanus Strain Q0842.</title>
        <authorList>
            <person name="Boxberger M."/>
            <person name="La Scola B."/>
        </authorList>
    </citation>
    <scope>NUCLEOTIDE SEQUENCE [LARGE SCALE GENOMIC DNA]</scope>
    <source>
        <strain evidence="1 2">Marseille-Q0842</strain>
    </source>
</reference>
<comment type="caution">
    <text evidence="1">The sequence shown here is derived from an EMBL/GenBank/DDBJ whole genome shotgun (WGS) entry which is preliminary data.</text>
</comment>
<keyword evidence="2" id="KW-1185">Reference proteome</keyword>
<dbReference type="EMBL" id="JACMHY010000022">
    <property type="protein sequence ID" value="MBC2869788.1"/>
    <property type="molecule type" value="Genomic_DNA"/>
</dbReference>
<dbReference type="OrthoDB" id="5197632at2"/>